<dbReference type="GO" id="GO:0004601">
    <property type="term" value="F:peroxidase activity"/>
    <property type="evidence" value="ECO:0007669"/>
    <property type="project" value="UniProtKB-KW"/>
</dbReference>
<dbReference type="GO" id="GO:0046872">
    <property type="term" value="F:metal ion binding"/>
    <property type="evidence" value="ECO:0007669"/>
    <property type="project" value="UniProtKB-KW"/>
</dbReference>
<evidence type="ECO:0000313" key="8">
    <source>
        <dbReference type="Proteomes" id="UP000789390"/>
    </source>
</evidence>
<comment type="subcellular location">
    <subcellularLocation>
        <location evidence="1">Secreted</location>
    </subcellularLocation>
</comment>
<dbReference type="PANTHER" id="PTHR11475:SF4">
    <property type="entry name" value="CHORION PEROXIDASE"/>
    <property type="match status" value="1"/>
</dbReference>
<keyword evidence="8" id="KW-1185">Reference proteome</keyword>
<dbReference type="InterPro" id="IPR037120">
    <property type="entry name" value="Haem_peroxidase_sf_animal"/>
</dbReference>
<gene>
    <name evidence="7" type="ORF">DGAL_LOCUS10471</name>
</gene>
<dbReference type="FunFam" id="1.10.640.10:FF:000003">
    <property type="entry name" value="chorion peroxidase"/>
    <property type="match status" value="1"/>
</dbReference>
<evidence type="ECO:0000256" key="4">
    <source>
        <dbReference type="ARBA" id="ARBA00022729"/>
    </source>
</evidence>
<name>A0A8J2WQ24_9CRUS</name>
<evidence type="ECO:0008006" key="9">
    <source>
        <dbReference type="Google" id="ProtNLM"/>
    </source>
</evidence>
<evidence type="ECO:0000256" key="6">
    <source>
        <dbReference type="PIRSR" id="PIRSR619791-2"/>
    </source>
</evidence>
<keyword evidence="4" id="KW-0732">Signal</keyword>
<dbReference type="GO" id="GO:0005576">
    <property type="term" value="C:extracellular region"/>
    <property type="evidence" value="ECO:0007669"/>
    <property type="project" value="UniProtKB-SubCell"/>
</dbReference>
<keyword evidence="6" id="KW-0479">Metal-binding</keyword>
<evidence type="ECO:0000256" key="2">
    <source>
        <dbReference type="ARBA" id="ARBA00022525"/>
    </source>
</evidence>
<dbReference type="Gene3D" id="1.10.640.10">
    <property type="entry name" value="Haem peroxidase domain superfamily, animal type"/>
    <property type="match status" value="2"/>
</dbReference>
<keyword evidence="3" id="KW-0560">Oxidoreductase</keyword>
<sequence>MEQNNETTAQRTRGFYTPQQLVKRFMETKATFEAKLADGSPVPCCTDDGNFLSVEDYAHGKCIPIEIPKDDPFYSKFRQRCMQFARSAPACRTDGRFGYVEQMNHNTHYLDLSAVYGSDDQVAREVRTFKNGALNVTRLRNGYHYQMDLLPPDEIESQISSCALSKAVTGIDPPPEVKCFKAGDNRVNVSPYMVVTQTVILREHNRIASELRDLNLHWDDERLYQETRRIKMQLLTIEKGFSRDNDENVTPFIFNEFAGVAFCFGHFLAPGKPEYDLHFLGDLIDQQRFPVHTMKLRWLIGVSVMGLLLTVASSQKYHQQSPNYSKERIFPARYYSDRPVTQDDYLPAAKTKPVYGSNSLGGDYKSPPKDYDVPLSYCPDVGGLESHCRPAKDCAVWYDLVRKTPGTSCKLENGHGKGICCPNIPYNSRHGAPFYKPSSCKKGVNMDQNLDKINAMSVNEAAQAGKMQMMSMIDTEKRLVRNKIVVRPGSNPHTHSWLFFHASPEAVTISNSSLYGVYTALQLVKKFKIKPDQAECLLNRFQIKDTIIYDMCPKHPDCDEKTFNSPFRTMTGICNNIHPPGHIPWGLPKTQYQRALAPNYADGVWTPRLAANGGQLPTPRLLSLSVIRDIDVPSDSDTTFVMQYGQFIDHDMLETMESKSADGSAIPCCTDDGQFLAENDLSHGKCMPIDIPKDDPFYSKFSQRCMQFARSAPVCRSDGRLGHVEQMNQNTHFLDHSGLYGSDDQVAAELRAFDKGALKVLARPRRGYHHDMDLHPPDNDTDVDCALSKAVTGIHPPPEIKCFKAGDNRINVTPYMVASQTVFMREHNGVAELLMELNPHWDDERLYQETRRILIAQMQHITYNEFLPIVIGRNKMQELGLLPLQKGFSRDYDENVNPSILNEFAAAAFRFGHSLFPGKQDLINQRRVKERDILLRQHFFKTQETYTPGNLDKFLVALATVPGQRVDNYFTEELTNHLFEEEGKGFGMDLVALNIQRGRDHGLPGYNSYRELCGLPRAIDFRDLLDVIPPRIVEKFESMYSSVDDIDLFIAGVSERPAKGAIVGPTFQCIIADQFLRLKRGDRYFYDLGGQAGSFTEEQLNEIRKISYSRIVCDNSFVQYIQPLFFKAESELNPIIDCESFDSIPRMNLNPWKEIGNPDWNVAEDGVKWSQNCDFDGHDIHPTVDLVDEGLCGRKCIDTNGCNAFLSKGGSCSLKNIPQGCHHCPCGAPHYGDTKQHDQPVVIVISDLFREFVFSFVGYVCLRSAYLARKPDRIYLHTIVKEKHFTGVYWQWIPKSDRDLYDRIIVQPMELSRDFWPVVKRHLA</sequence>
<dbReference type="InterPro" id="IPR010255">
    <property type="entry name" value="Haem_peroxidase_sf"/>
</dbReference>
<comment type="caution">
    <text evidence="7">The sequence shown here is derived from an EMBL/GenBank/DDBJ whole genome shotgun (WGS) entry which is preliminary data.</text>
</comment>
<dbReference type="CDD" id="cd09823">
    <property type="entry name" value="peroxinectin_like"/>
    <property type="match status" value="1"/>
</dbReference>
<evidence type="ECO:0000256" key="5">
    <source>
        <dbReference type="ARBA" id="ARBA00023180"/>
    </source>
</evidence>
<protein>
    <recommendedName>
        <fullName evidence="9">Peroxidase</fullName>
    </recommendedName>
</protein>
<dbReference type="GO" id="GO:0020037">
    <property type="term" value="F:heme binding"/>
    <property type="evidence" value="ECO:0007669"/>
    <property type="project" value="InterPro"/>
</dbReference>
<evidence type="ECO:0000313" key="7">
    <source>
        <dbReference type="EMBL" id="CAH0107180.1"/>
    </source>
</evidence>
<keyword evidence="3" id="KW-0575">Peroxidase</keyword>
<keyword evidence="6" id="KW-0349">Heme</keyword>
<accession>A0A8J2WQ24</accession>
<keyword evidence="2" id="KW-0964">Secreted</keyword>
<evidence type="ECO:0000256" key="1">
    <source>
        <dbReference type="ARBA" id="ARBA00004613"/>
    </source>
</evidence>
<dbReference type="OrthoDB" id="823504at2759"/>
<reference evidence="7" key="1">
    <citation type="submission" date="2021-11" db="EMBL/GenBank/DDBJ databases">
        <authorList>
            <person name="Schell T."/>
        </authorList>
    </citation>
    <scope>NUCLEOTIDE SEQUENCE</scope>
    <source>
        <strain evidence="7">M5</strain>
    </source>
</reference>
<proteinExistence type="predicted"/>
<dbReference type="Proteomes" id="UP000789390">
    <property type="component" value="Unassembled WGS sequence"/>
</dbReference>
<dbReference type="GO" id="GO:0006979">
    <property type="term" value="P:response to oxidative stress"/>
    <property type="evidence" value="ECO:0007669"/>
    <property type="project" value="InterPro"/>
</dbReference>
<dbReference type="PRINTS" id="PR00457">
    <property type="entry name" value="ANPEROXIDASE"/>
</dbReference>
<organism evidence="7 8">
    <name type="scientific">Daphnia galeata</name>
    <dbReference type="NCBI Taxonomy" id="27404"/>
    <lineage>
        <taxon>Eukaryota</taxon>
        <taxon>Metazoa</taxon>
        <taxon>Ecdysozoa</taxon>
        <taxon>Arthropoda</taxon>
        <taxon>Crustacea</taxon>
        <taxon>Branchiopoda</taxon>
        <taxon>Diplostraca</taxon>
        <taxon>Cladocera</taxon>
        <taxon>Anomopoda</taxon>
        <taxon>Daphniidae</taxon>
        <taxon>Daphnia</taxon>
    </lineage>
</organism>
<dbReference type="EMBL" id="CAKKLH010000257">
    <property type="protein sequence ID" value="CAH0107180.1"/>
    <property type="molecule type" value="Genomic_DNA"/>
</dbReference>
<feature type="binding site" description="axial binding residue" evidence="6">
    <location>
        <position position="913"/>
    </location>
    <ligand>
        <name>heme b</name>
        <dbReference type="ChEBI" id="CHEBI:60344"/>
    </ligand>
    <ligandPart>
        <name>Fe</name>
        <dbReference type="ChEBI" id="CHEBI:18248"/>
    </ligandPart>
</feature>
<dbReference type="Pfam" id="PF03098">
    <property type="entry name" value="An_peroxidase"/>
    <property type="match status" value="2"/>
</dbReference>
<dbReference type="InterPro" id="IPR019791">
    <property type="entry name" value="Haem_peroxidase_animal"/>
</dbReference>
<dbReference type="SUPFAM" id="SSF48113">
    <property type="entry name" value="Heme-dependent peroxidases"/>
    <property type="match status" value="2"/>
</dbReference>
<dbReference type="PROSITE" id="PS50292">
    <property type="entry name" value="PEROXIDASE_3"/>
    <property type="match status" value="2"/>
</dbReference>
<keyword evidence="6" id="KW-0408">Iron</keyword>
<keyword evidence="5" id="KW-0325">Glycoprotein</keyword>
<evidence type="ECO:0000256" key="3">
    <source>
        <dbReference type="ARBA" id="ARBA00022559"/>
    </source>
</evidence>
<dbReference type="PANTHER" id="PTHR11475">
    <property type="entry name" value="OXIDASE/PEROXIDASE"/>
    <property type="match status" value="1"/>
</dbReference>